<dbReference type="Proteomes" id="UP001169458">
    <property type="component" value="Unassembled WGS sequence"/>
</dbReference>
<keyword evidence="1" id="KW-1133">Transmembrane helix</keyword>
<dbReference type="EMBL" id="JAUDEN010000001">
    <property type="protein sequence ID" value="MDM8323743.1"/>
    <property type="molecule type" value="Genomic_DNA"/>
</dbReference>
<accession>A0ABT7VDQ6</accession>
<keyword evidence="3" id="KW-1185">Reference proteome</keyword>
<name>A0ABT7VDQ6_9BACE</name>
<reference evidence="3" key="2">
    <citation type="submission" date="2023-07" db="EMBL/GenBank/DDBJ databases">
        <title>Identification and characterization of horizontal gene transfer across gut microbiota members of farm animals based on homology search.</title>
        <authorList>
            <person name="Schwarzerova J."/>
            <person name="Nykrynova M."/>
            <person name="Jureckova K."/>
            <person name="Cejkova D."/>
            <person name="Rychlik I."/>
        </authorList>
    </citation>
    <scope>NUCLEOTIDE SEQUENCE [LARGE SCALE GENOMIC DNA]</scope>
    <source>
        <strain evidence="3">109_WCHN</strain>
    </source>
</reference>
<sequence>MAVNFVILECTNLHLYFFLAKIGAGIGGRMVIFGSLLVIIGIVRLALARDKWKPKSVVYLIYDYLCGRIAWLRAAVPENSASAVGQPEVVQAEMNSKKTVI</sequence>
<gene>
    <name evidence="2" type="ORF">QUW60_00575</name>
</gene>
<comment type="caution">
    <text evidence="2">The sequence shown here is derived from an EMBL/GenBank/DDBJ whole genome shotgun (WGS) entry which is preliminary data.</text>
</comment>
<reference evidence="2 3" key="1">
    <citation type="submission" date="2023-06" db="EMBL/GenBank/DDBJ databases">
        <authorList>
            <person name="Zeman M."/>
            <person name="Kubasova T."/>
            <person name="Jahodarova E."/>
            <person name="Nykrynova M."/>
            <person name="Rychlik I."/>
        </authorList>
    </citation>
    <scope>NUCLEOTIDE SEQUENCE [LARGE SCALE GENOMIC DNA]</scope>
    <source>
        <strain evidence="2 3">109_WCHN</strain>
    </source>
</reference>
<keyword evidence="1" id="KW-0472">Membrane</keyword>
<keyword evidence="1" id="KW-0812">Transmembrane</keyword>
<evidence type="ECO:0000313" key="3">
    <source>
        <dbReference type="Proteomes" id="UP001169458"/>
    </source>
</evidence>
<evidence type="ECO:0000256" key="1">
    <source>
        <dbReference type="SAM" id="Phobius"/>
    </source>
</evidence>
<protein>
    <submittedName>
        <fullName evidence="2">Uncharacterized protein</fullName>
    </submittedName>
</protein>
<proteinExistence type="predicted"/>
<evidence type="ECO:0000313" key="2">
    <source>
        <dbReference type="EMBL" id="MDM8323743.1"/>
    </source>
</evidence>
<organism evidence="2 3">
    <name type="scientific">Bacteroides gallinaceum</name>
    <dbReference type="NCBI Taxonomy" id="1462571"/>
    <lineage>
        <taxon>Bacteria</taxon>
        <taxon>Pseudomonadati</taxon>
        <taxon>Bacteroidota</taxon>
        <taxon>Bacteroidia</taxon>
        <taxon>Bacteroidales</taxon>
        <taxon>Bacteroidaceae</taxon>
        <taxon>Bacteroides</taxon>
    </lineage>
</organism>
<feature type="transmembrane region" description="Helical" evidence="1">
    <location>
        <begin position="26"/>
        <end position="47"/>
    </location>
</feature>
<dbReference type="RefSeq" id="WP_289558070.1">
    <property type="nucleotide sequence ID" value="NZ_JAUDEN010000001.1"/>
</dbReference>